<keyword evidence="3" id="KW-1185">Reference proteome</keyword>
<dbReference type="EMBL" id="CAJNOC010007495">
    <property type="protein sequence ID" value="CAF1100023.1"/>
    <property type="molecule type" value="Genomic_DNA"/>
</dbReference>
<accession>A0A814P0U5</accession>
<feature type="compositionally biased region" description="Basic and acidic residues" evidence="1">
    <location>
        <begin position="1"/>
        <end position="10"/>
    </location>
</feature>
<protein>
    <submittedName>
        <fullName evidence="2">Uncharacterized protein</fullName>
    </submittedName>
</protein>
<feature type="compositionally biased region" description="Polar residues" evidence="1">
    <location>
        <begin position="27"/>
        <end position="37"/>
    </location>
</feature>
<feature type="compositionally biased region" description="Polar residues" evidence="1">
    <location>
        <begin position="45"/>
        <end position="74"/>
    </location>
</feature>
<dbReference type="Proteomes" id="UP000663879">
    <property type="component" value="Unassembled WGS sequence"/>
</dbReference>
<evidence type="ECO:0000313" key="2">
    <source>
        <dbReference type="EMBL" id="CAF1100023.1"/>
    </source>
</evidence>
<organism evidence="2 3">
    <name type="scientific">Brachionus calyciflorus</name>
    <dbReference type="NCBI Taxonomy" id="104777"/>
    <lineage>
        <taxon>Eukaryota</taxon>
        <taxon>Metazoa</taxon>
        <taxon>Spiralia</taxon>
        <taxon>Gnathifera</taxon>
        <taxon>Rotifera</taxon>
        <taxon>Eurotatoria</taxon>
        <taxon>Monogononta</taxon>
        <taxon>Pseudotrocha</taxon>
        <taxon>Ploima</taxon>
        <taxon>Brachionidae</taxon>
        <taxon>Brachionus</taxon>
    </lineage>
</organism>
<dbReference type="AlphaFoldDB" id="A0A814P0U5"/>
<evidence type="ECO:0000256" key="1">
    <source>
        <dbReference type="SAM" id="MobiDB-lite"/>
    </source>
</evidence>
<gene>
    <name evidence="2" type="ORF">OXX778_LOCUS21100</name>
</gene>
<evidence type="ECO:0000313" key="3">
    <source>
        <dbReference type="Proteomes" id="UP000663879"/>
    </source>
</evidence>
<sequence>MDECPNRNDQKNFNFKKIKTNTRRSGETPQKTQTQYLKKSKSFTKTHSETSNEQPNDAAKTNTESKKTPQTISFKPTISPQDHRYLSIIITSRKLEMSFIVKINTALKILFNIFKMRMIKTKIAHLNCHSFSTMIPRSWTKTYFVIIDGKKTCIIFNKNVKTYNSSTTELIKHLAKHNIDGSTEINEIFI</sequence>
<name>A0A814P0U5_9BILA</name>
<comment type="caution">
    <text evidence="2">The sequence shown here is derived from an EMBL/GenBank/DDBJ whole genome shotgun (WGS) entry which is preliminary data.</text>
</comment>
<feature type="region of interest" description="Disordered" evidence="1">
    <location>
        <begin position="1"/>
        <end position="74"/>
    </location>
</feature>
<reference evidence="2" key="1">
    <citation type="submission" date="2021-02" db="EMBL/GenBank/DDBJ databases">
        <authorList>
            <person name="Nowell W R."/>
        </authorList>
    </citation>
    <scope>NUCLEOTIDE SEQUENCE</scope>
    <source>
        <strain evidence="2">Ploen Becks lab</strain>
    </source>
</reference>
<proteinExistence type="predicted"/>